<gene>
    <name evidence="4" type="ORF">HP552_29300</name>
</gene>
<dbReference type="AlphaFoldDB" id="A0A7Y6EXX2"/>
<dbReference type="GO" id="GO:0003700">
    <property type="term" value="F:DNA-binding transcription factor activity"/>
    <property type="evidence" value="ECO:0007669"/>
    <property type="project" value="InterPro"/>
</dbReference>
<dbReference type="Pfam" id="PF12833">
    <property type="entry name" value="HTH_18"/>
    <property type="match status" value="1"/>
</dbReference>
<keyword evidence="2" id="KW-0804">Transcription</keyword>
<evidence type="ECO:0000256" key="2">
    <source>
        <dbReference type="ARBA" id="ARBA00023163"/>
    </source>
</evidence>
<dbReference type="InterPro" id="IPR009594">
    <property type="entry name" value="Tscrpt_reg_HTH_AraC_N"/>
</dbReference>
<dbReference type="InterPro" id="IPR009057">
    <property type="entry name" value="Homeodomain-like_sf"/>
</dbReference>
<dbReference type="Pfam" id="PF06719">
    <property type="entry name" value="AraC_N"/>
    <property type="match status" value="1"/>
</dbReference>
<reference evidence="4 5" key="1">
    <citation type="submission" date="2020-05" db="EMBL/GenBank/DDBJ databases">
        <title>Genome Sequencing of Type Strains.</title>
        <authorList>
            <person name="Lemaire J.F."/>
            <person name="Inderbitzin P."/>
            <person name="Gregorio O.A."/>
            <person name="Collins S.B."/>
            <person name="Wespe N."/>
            <person name="Knight-Connoni V."/>
        </authorList>
    </citation>
    <scope>NUCLEOTIDE SEQUENCE [LARGE SCALE GENOMIC DNA]</scope>
    <source>
        <strain evidence="4 5">LMG 21957</strain>
    </source>
</reference>
<dbReference type="Proteomes" id="UP000526125">
    <property type="component" value="Unassembled WGS sequence"/>
</dbReference>
<keyword evidence="1" id="KW-0805">Transcription regulation</keyword>
<dbReference type="PROSITE" id="PS01124">
    <property type="entry name" value="HTH_ARAC_FAMILY_2"/>
    <property type="match status" value="1"/>
</dbReference>
<name>A0A7Y6EXX2_9BACL</name>
<dbReference type="InterPro" id="IPR018060">
    <property type="entry name" value="HTH_AraC"/>
</dbReference>
<dbReference type="EMBL" id="JABMCB010000202">
    <property type="protein sequence ID" value="NUU79301.1"/>
    <property type="molecule type" value="Genomic_DNA"/>
</dbReference>
<protein>
    <submittedName>
        <fullName evidence="4">AraC family transcriptional regulator</fullName>
    </submittedName>
</protein>
<proteinExistence type="predicted"/>
<sequence>MNSTAIPELHFRRASQESEPTYTINMPSLYIIVQGSKTATLVGETYHYDSASYMVSSVHLPVIGKITNASAQLPYLSLQLILHPDVLLDIVNRSNQKKSLKTGRGIMVNQSTPTMLEAVIRLVKLLDCPADIPMLAPLYIREIFYRVLQSEQGVLLQQFAVIGSYAQGISKAIQHINRDYSKPLIINELAKEVNMSVTSLHKHFKRVTGMSPLQYHKTIRLQTARRLLLTEGFSAANAGFSVGYESPSQFNREYARLFGLPPISDIKHLRDSLYELN</sequence>
<evidence type="ECO:0000313" key="4">
    <source>
        <dbReference type="EMBL" id="NUU79301.1"/>
    </source>
</evidence>
<dbReference type="SMART" id="SM00342">
    <property type="entry name" value="HTH_ARAC"/>
    <property type="match status" value="1"/>
</dbReference>
<dbReference type="RefSeq" id="WP_175399152.1">
    <property type="nucleotide sequence ID" value="NZ_JABMCB010000202.1"/>
</dbReference>
<evidence type="ECO:0000313" key="5">
    <source>
        <dbReference type="Proteomes" id="UP000526125"/>
    </source>
</evidence>
<dbReference type="PANTHER" id="PTHR43436">
    <property type="entry name" value="ARAC-FAMILY TRANSCRIPTIONAL REGULATOR"/>
    <property type="match status" value="1"/>
</dbReference>
<dbReference type="SUPFAM" id="SSF46689">
    <property type="entry name" value="Homeodomain-like"/>
    <property type="match status" value="2"/>
</dbReference>
<feature type="domain" description="HTH araC/xylS-type" evidence="3">
    <location>
        <begin position="170"/>
        <end position="268"/>
    </location>
</feature>
<evidence type="ECO:0000256" key="1">
    <source>
        <dbReference type="ARBA" id="ARBA00023015"/>
    </source>
</evidence>
<dbReference type="GO" id="GO:0043565">
    <property type="term" value="F:sequence-specific DNA binding"/>
    <property type="evidence" value="ECO:0007669"/>
    <property type="project" value="InterPro"/>
</dbReference>
<keyword evidence="5" id="KW-1185">Reference proteome</keyword>
<comment type="caution">
    <text evidence="4">The sequence shown here is derived from an EMBL/GenBank/DDBJ whole genome shotgun (WGS) entry which is preliminary data.</text>
</comment>
<accession>A0A7Y6EXX2</accession>
<evidence type="ECO:0000259" key="3">
    <source>
        <dbReference type="PROSITE" id="PS01124"/>
    </source>
</evidence>
<dbReference type="Gene3D" id="1.10.10.60">
    <property type="entry name" value="Homeodomain-like"/>
    <property type="match status" value="2"/>
</dbReference>
<dbReference type="PANTHER" id="PTHR43436:SF1">
    <property type="entry name" value="TRANSCRIPTIONAL REGULATORY PROTEIN"/>
    <property type="match status" value="1"/>
</dbReference>
<organism evidence="4 5">
    <name type="scientific">Paenibacillus xylanilyticus</name>
    <dbReference type="NCBI Taxonomy" id="248903"/>
    <lineage>
        <taxon>Bacteria</taxon>
        <taxon>Bacillati</taxon>
        <taxon>Bacillota</taxon>
        <taxon>Bacilli</taxon>
        <taxon>Bacillales</taxon>
        <taxon>Paenibacillaceae</taxon>
        <taxon>Paenibacillus</taxon>
    </lineage>
</organism>